<keyword evidence="2" id="KW-0812">Transmembrane</keyword>
<accession>F0WR41</accession>
<reference evidence="4" key="2">
    <citation type="submission" date="2011-02" db="EMBL/GenBank/DDBJ databases">
        <authorList>
            <person name="MacLean D."/>
        </authorList>
    </citation>
    <scope>NUCLEOTIDE SEQUENCE</scope>
</reference>
<dbReference type="InterPro" id="IPR056290">
    <property type="entry name" value="CEPT76/DRC7_peptidase-like_dom"/>
</dbReference>
<proteinExistence type="predicted"/>
<reference evidence="4" key="1">
    <citation type="journal article" date="2011" name="PLoS Biol.">
        <title>Gene gain and loss during evolution of obligate parasitism in the white rust pathogen of Arabidopsis thaliana.</title>
        <authorList>
            <person name="Kemen E."/>
            <person name="Gardiner A."/>
            <person name="Schultz-Larsen T."/>
            <person name="Kemen A.C."/>
            <person name="Balmuth A.L."/>
            <person name="Robert-Seilaniantz A."/>
            <person name="Bailey K."/>
            <person name="Holub E."/>
            <person name="Studholme D.J."/>
            <person name="Maclean D."/>
            <person name="Jones J.D."/>
        </authorList>
    </citation>
    <scope>NUCLEOTIDE SEQUENCE</scope>
</reference>
<dbReference type="Pfam" id="PF24656">
    <property type="entry name" value="CEPT76_peptidase"/>
    <property type="match status" value="1"/>
</dbReference>
<dbReference type="Gene3D" id="3.30.470.20">
    <property type="entry name" value="ATP-grasp fold, B domain"/>
    <property type="match status" value="1"/>
</dbReference>
<gene>
    <name evidence="4" type="primary">AlNc14C207G8849</name>
    <name evidence="4" type="ORF">ALNC14_099450</name>
</gene>
<dbReference type="InterPro" id="IPR052434">
    <property type="entry name" value="Tectonic-like_complex_comp"/>
</dbReference>
<evidence type="ECO:0000313" key="4">
    <source>
        <dbReference type="EMBL" id="CCA23801.1"/>
    </source>
</evidence>
<dbReference type="GO" id="GO:1905515">
    <property type="term" value="P:non-motile cilium assembly"/>
    <property type="evidence" value="ECO:0007669"/>
    <property type="project" value="TreeGrafter"/>
</dbReference>
<feature type="domain" description="CEP76/DRC7 peptidase-like" evidence="3">
    <location>
        <begin position="1162"/>
        <end position="1291"/>
    </location>
</feature>
<dbReference type="GO" id="GO:0035869">
    <property type="term" value="C:ciliary transition zone"/>
    <property type="evidence" value="ECO:0007669"/>
    <property type="project" value="TreeGrafter"/>
</dbReference>
<name>F0WR41_9STRA</name>
<evidence type="ECO:0000256" key="2">
    <source>
        <dbReference type="SAM" id="Phobius"/>
    </source>
</evidence>
<organism evidence="4">
    <name type="scientific">Albugo laibachii Nc14</name>
    <dbReference type="NCBI Taxonomy" id="890382"/>
    <lineage>
        <taxon>Eukaryota</taxon>
        <taxon>Sar</taxon>
        <taxon>Stramenopiles</taxon>
        <taxon>Oomycota</taxon>
        <taxon>Peronosporomycetes</taxon>
        <taxon>Albuginales</taxon>
        <taxon>Albuginaceae</taxon>
        <taxon>Albugo</taxon>
    </lineage>
</organism>
<dbReference type="Gene3D" id="2.60.120.260">
    <property type="entry name" value="Galactose-binding domain-like"/>
    <property type="match status" value="1"/>
</dbReference>
<feature type="region of interest" description="Disordered" evidence="1">
    <location>
        <begin position="1"/>
        <end position="52"/>
    </location>
</feature>
<dbReference type="GO" id="GO:1904491">
    <property type="term" value="P:protein localization to ciliary transition zone"/>
    <property type="evidence" value="ECO:0007669"/>
    <property type="project" value="TreeGrafter"/>
</dbReference>
<dbReference type="HOGENOM" id="CLU_232545_0_0_1"/>
<evidence type="ECO:0000259" key="3">
    <source>
        <dbReference type="Pfam" id="PF24656"/>
    </source>
</evidence>
<dbReference type="Pfam" id="PF03133">
    <property type="entry name" value="TTL"/>
    <property type="match status" value="1"/>
</dbReference>
<dbReference type="EMBL" id="FR824252">
    <property type="protein sequence ID" value="CCA23801.1"/>
    <property type="molecule type" value="Genomic_DNA"/>
</dbReference>
<dbReference type="PROSITE" id="PS51221">
    <property type="entry name" value="TTL"/>
    <property type="match status" value="1"/>
</dbReference>
<keyword evidence="2" id="KW-0472">Membrane</keyword>
<dbReference type="PANTHER" id="PTHR20837:SF0">
    <property type="entry name" value="COILED-COIL AND C2 DOMAIN-CONTAINING PROTEIN 2A"/>
    <property type="match status" value="1"/>
</dbReference>
<keyword evidence="2" id="KW-1133">Transmembrane helix</keyword>
<feature type="transmembrane region" description="Helical" evidence="2">
    <location>
        <begin position="2056"/>
        <end position="2074"/>
    </location>
</feature>
<evidence type="ECO:0000256" key="1">
    <source>
        <dbReference type="SAM" id="MobiDB-lite"/>
    </source>
</evidence>
<dbReference type="InterPro" id="IPR004344">
    <property type="entry name" value="TTL/TTLL_fam"/>
</dbReference>
<sequence length="2089" mass="241416">MRLQNEITQNEHDSPGTRRTLCDQNAKRYLRNRSGKNPSEMSEDGSDYETQSKSKLIMWEELGKLETSTASCEHFFIPKAQMLPFWSSKRRQLCTKLEDDASAGLSTRWRSDLLENVHPNILSRLQERNTRENPSKPLQLYTESARDTQEGLSTTFPIVWSGHNEISPEVFLEIGLDELDLDDHACLSLEDCLSSELRESYFAYADLLSRQPWTLRFSRIQAVLDEELVRPTSDLKHAVYEAMEALNEIRQLRRLYDFIICKSFELSSLKRKNEQKVSTHWLAKREEPIPLYDIMTPLLMCLEALPSSIEGKTTNNVLRELLSSIDSPCLSHIIMLPCVSQMHLESPEEGELSNNEEMGLLSESASCQDAHYRFALCGSKKTQYQFFIVLYSDNKLVAWAIAKRMKASKVDFFQAFRVQMNTFPNFVTVFLYETTASFSNLLLINRASIPLAMAISTLLTPNGIPLIIPGHLTATFKCVNDSFSTRLKPESERYQFCCPKEIPRASWHSSFLDSSRYDDAKRYTRGRLHVKTRWMIEKPTSGVEPQMLPPHKYLTKWYKPLIGHRVGFMHPMKDREPRSAALSSNWGVFRMRSLKSVAIRPGGLMAQAHENGVLTKRNQLLRMRSQMLRQHFGTSTYPINEQDLWQLSGEVSLLPTQMTPVDILKRLKDPIPLSDAEIVSQEKYLPLLRPDWKALTYKVQQQQAEEAELPQIERLSQRKAWKVQQFLQKVAEYGEDTKQPDVPRERVQTLQSIVRETPMPTFPTSLLDWDALVSSLFSRRRRLNPQKRRRLEPFVLHQPAHQCSLHVQLRKGINLPIRISSFTTLPNKKRSERARSHPRSNHEEESFSLIQLECESHYYVEIAFQGRRRRTSCASVSKTIDFDTDFGNAIGFARASSHPVWLEMLTLALQPPHNDCSPDSISRLTDTIHLSVFDQVTKTVPTPNRKSGDQQPSSELFIRESRLVGTLEIPFSALCQRNGSMDVTLRLEMSKLHLGYLNLGAVFNSQRSNTESEASESESLFRKRVRRSESEVNRDCDEDIQSMDDSNVSAYLSLTLEADPLLPSNYQRDQQSMLQDWTVQWRKSLEALSRSNTNRCYDVFVNTASGKKALMTQFLVALTPPQQLIQSNGSIQSSVLQRILWYVRMIPSLTEFPFYQRGSWDDIWCTSQEFIDLEAGNMQAHAILLCNFLSWYDLERPGHSYRNYLAIGNGTHQEKAVFVLRRRFSPRPRVWLIDASQASVVSDEDELHPPVDIAILISSQNVYANLQPLDASYLNSWSWDIENDQDSWKALFSSSKRSDALPTSIPPPIQSPKLHFSSVLEDGKQLEIQIRDTMKLEIRRWRNKRFSTVFNAEKSAELHTLLVDAEKSCGNTASKIQMSTQWLRRLQSTQNLQVNGKVQHYAFAEIQIIIKAVKSTRIHVEESEDVEFGLAVHVHPFPGNFFSSSLIRMRAFRCIWLGIVFLLSLQFEAIALVVEKHQSDSLVCFPDVKNNSLLMQSFLKMGLQRYATPRYPESEHVDWNAIFNEIGSILVWSEEPSRLYESLVFSKHCKLRFNRLPGSQVMANATLLRRHMKYSNHDDLFFNTIVPQHYILSEKAAKWLDRSKKPDKNKIDKDRYRDPMFGDRYMVRKVSRGSDKIESWAMVYDKSDITQLVEGLNTQESEMEVRQYIEPYLLDGHKFDVGIYAIVTSLQPMRIYMYPRAAIRIAKESYPVILDASTPRNAYDTSDAYTTPWEFPDLVKLKDDMALLYESETSEIPDMWGILKRYLHLRGLDSYRLQEEIENAITRTIVSTESIFVDNIEKLRRQNKPLNDSIQDRSDCLRDSFFEVFKFEFEIDRQGSPKLTEIISNPVLEASNASHMEESKYYQSLSENLIHLLGVHLHAIPATQSFLNRPHTPTFCAQRCSNTQLAWDTSCYLCPGWFPPHVGFQIYKFAHEYARRGNFQLLYPSMDNHHFQFRTHPMSEYDHAADRYIKSLSRVYSDDMEMMMMESVPICMIRAHCNRRGDCINGVCACDRGFQGSTCYQIDPTASTFGVKSQFSGTREQFLSTEDVSQSTFVLTMAFMLTLLFLHILYRSLRFRMQKYDQKQN</sequence>
<dbReference type="PANTHER" id="PTHR20837">
    <property type="entry name" value="CENTROSOMAL PROTEIN-RELATED"/>
    <property type="match status" value="1"/>
</dbReference>
<protein>
    <submittedName>
        <fullName evidence="4">Uncharacterized protein AlNc14C207G8849</fullName>
    </submittedName>
</protein>